<comment type="caution">
    <text evidence="1">The sequence shown here is derived from an EMBL/GenBank/DDBJ whole genome shotgun (WGS) entry which is preliminary data.</text>
</comment>
<dbReference type="PATRIC" id="fig|1616.3.peg.1245"/>
<dbReference type="RefSeq" id="WP_057756267.1">
    <property type="nucleotide sequence ID" value="NZ_JQBP01000007.1"/>
</dbReference>
<dbReference type="Pfam" id="PF02082">
    <property type="entry name" value="Rrf2"/>
    <property type="match status" value="1"/>
</dbReference>
<evidence type="ECO:0000313" key="2">
    <source>
        <dbReference type="Proteomes" id="UP000051655"/>
    </source>
</evidence>
<protein>
    <submittedName>
        <fullName evidence="1">Transcription regulator</fullName>
    </submittedName>
</protein>
<dbReference type="EMBL" id="JQBP01000007">
    <property type="protein sequence ID" value="KRN74704.1"/>
    <property type="molecule type" value="Genomic_DNA"/>
</dbReference>
<dbReference type="Gene3D" id="1.10.10.10">
    <property type="entry name" value="Winged helix-like DNA-binding domain superfamily/Winged helix DNA-binding domain"/>
    <property type="match status" value="1"/>
</dbReference>
<keyword evidence="2" id="KW-1185">Reference proteome</keyword>
<name>A0A0R2JBN4_9LACO</name>
<evidence type="ECO:0000313" key="1">
    <source>
        <dbReference type="EMBL" id="KRN74704.1"/>
    </source>
</evidence>
<dbReference type="GO" id="GO:0005829">
    <property type="term" value="C:cytosol"/>
    <property type="evidence" value="ECO:0007669"/>
    <property type="project" value="TreeGrafter"/>
</dbReference>
<dbReference type="InterPro" id="IPR036388">
    <property type="entry name" value="WH-like_DNA-bd_sf"/>
</dbReference>
<dbReference type="SUPFAM" id="SSF46785">
    <property type="entry name" value="Winged helix' DNA-binding domain"/>
    <property type="match status" value="1"/>
</dbReference>
<dbReference type="OrthoDB" id="213028at2"/>
<dbReference type="InterPro" id="IPR036390">
    <property type="entry name" value="WH_DNA-bd_sf"/>
</dbReference>
<sequence>MRYSHKLSDAIHILSYISIFHDQDLSSTAIADSVQANPSAVRKLMARMKHADLLTTRPGSVAPRLTKAPDDIDLLSIYRAVEDNQQLLHVDPTTNPDCLIGANIQGALEQTYAIIQQQAEQNMATISLQNIIDGIHANHQAKT</sequence>
<proteinExistence type="predicted"/>
<dbReference type="InterPro" id="IPR000944">
    <property type="entry name" value="Tscrpt_reg_Rrf2"/>
</dbReference>
<accession>A0A0R2JBN4</accession>
<dbReference type="PROSITE" id="PS51197">
    <property type="entry name" value="HTH_RRF2_2"/>
    <property type="match status" value="1"/>
</dbReference>
<dbReference type="PANTHER" id="PTHR33221:SF15">
    <property type="entry name" value="HTH-TYPE TRANSCRIPTIONAL REGULATOR YWGB-RELATED"/>
    <property type="match status" value="1"/>
</dbReference>
<dbReference type="GO" id="GO:0003700">
    <property type="term" value="F:DNA-binding transcription factor activity"/>
    <property type="evidence" value="ECO:0007669"/>
    <property type="project" value="TreeGrafter"/>
</dbReference>
<dbReference type="PANTHER" id="PTHR33221">
    <property type="entry name" value="WINGED HELIX-TURN-HELIX TRANSCRIPTIONAL REGULATOR, RRF2 FAMILY"/>
    <property type="match status" value="1"/>
</dbReference>
<dbReference type="Proteomes" id="UP000051655">
    <property type="component" value="Unassembled WGS sequence"/>
</dbReference>
<gene>
    <name evidence="1" type="ORF">IV73_GL001213</name>
</gene>
<organism evidence="1 2">
    <name type="scientific">Weissella kandleri</name>
    <dbReference type="NCBI Taxonomy" id="1616"/>
    <lineage>
        <taxon>Bacteria</taxon>
        <taxon>Bacillati</taxon>
        <taxon>Bacillota</taxon>
        <taxon>Bacilli</taxon>
        <taxon>Lactobacillales</taxon>
        <taxon>Lactobacillaceae</taxon>
        <taxon>Weissella</taxon>
    </lineage>
</organism>
<reference evidence="1 2" key="1">
    <citation type="journal article" date="2015" name="Genome Announc.">
        <title>Expanding the biotechnology potential of lactobacilli through comparative genomics of 213 strains and associated genera.</title>
        <authorList>
            <person name="Sun Z."/>
            <person name="Harris H.M."/>
            <person name="McCann A."/>
            <person name="Guo C."/>
            <person name="Argimon S."/>
            <person name="Zhang W."/>
            <person name="Yang X."/>
            <person name="Jeffery I.B."/>
            <person name="Cooney J.C."/>
            <person name="Kagawa T.F."/>
            <person name="Liu W."/>
            <person name="Song Y."/>
            <person name="Salvetti E."/>
            <person name="Wrobel A."/>
            <person name="Rasinkangas P."/>
            <person name="Parkhill J."/>
            <person name="Rea M.C."/>
            <person name="O'Sullivan O."/>
            <person name="Ritari J."/>
            <person name="Douillard F.P."/>
            <person name="Paul Ross R."/>
            <person name="Yang R."/>
            <person name="Briner A.E."/>
            <person name="Felis G.E."/>
            <person name="de Vos W.M."/>
            <person name="Barrangou R."/>
            <person name="Klaenhammer T.R."/>
            <person name="Caufield P.W."/>
            <person name="Cui Y."/>
            <person name="Zhang H."/>
            <person name="O'Toole P.W."/>
        </authorList>
    </citation>
    <scope>NUCLEOTIDE SEQUENCE [LARGE SCALE GENOMIC DNA]</scope>
    <source>
        <strain evidence="1 2">DSM 20593</strain>
    </source>
</reference>
<dbReference type="AlphaFoldDB" id="A0A0R2JBN4"/>